<evidence type="ECO:0000313" key="3">
    <source>
        <dbReference type="Proteomes" id="UP000314987"/>
    </source>
</evidence>
<evidence type="ECO:0000313" key="2">
    <source>
        <dbReference type="Ensembl" id="ENSVURP00010014019.1"/>
    </source>
</evidence>
<name>A0A4X2KPD3_VOMUR</name>
<reference evidence="2" key="2">
    <citation type="submission" date="2025-08" db="UniProtKB">
        <authorList>
            <consortium name="Ensembl"/>
        </authorList>
    </citation>
    <scope>IDENTIFICATION</scope>
</reference>
<dbReference type="PANTHER" id="PTHR10151">
    <property type="entry name" value="ECTONUCLEOTIDE PYROPHOSPHATASE/PHOSPHODIESTERASE"/>
    <property type="match status" value="1"/>
</dbReference>
<feature type="chain" id="PRO_5021417142" description="Ectonucleotide pyrophosphatase/phosphodiesterase family member 6" evidence="1">
    <location>
        <begin position="21"/>
        <end position="113"/>
    </location>
</feature>
<dbReference type="Ensembl" id="ENSVURT00010015951.1">
    <property type="protein sequence ID" value="ENSVURP00010014019.1"/>
    <property type="gene ID" value="ENSVURG00010010746.1"/>
</dbReference>
<dbReference type="InterPro" id="IPR002591">
    <property type="entry name" value="Phosphodiest/P_Trfase"/>
</dbReference>
<dbReference type="SUPFAM" id="SSF53649">
    <property type="entry name" value="Alkaline phosphatase-like"/>
    <property type="match status" value="1"/>
</dbReference>
<dbReference type="Proteomes" id="UP000314987">
    <property type="component" value="Unassembled WGS sequence"/>
</dbReference>
<keyword evidence="1" id="KW-0732">Signal</keyword>
<dbReference type="STRING" id="29139.ENSVURP00010014019"/>
<reference evidence="2" key="3">
    <citation type="submission" date="2025-09" db="UniProtKB">
        <authorList>
            <consortium name="Ensembl"/>
        </authorList>
    </citation>
    <scope>IDENTIFICATION</scope>
</reference>
<dbReference type="Gene3D" id="3.40.720.10">
    <property type="entry name" value="Alkaline Phosphatase, subunit A"/>
    <property type="match status" value="1"/>
</dbReference>
<dbReference type="Pfam" id="PF01663">
    <property type="entry name" value="Phosphodiest"/>
    <property type="match status" value="1"/>
</dbReference>
<evidence type="ECO:0008006" key="4">
    <source>
        <dbReference type="Google" id="ProtNLM"/>
    </source>
</evidence>
<sequence>PWLPAVCLALLLILLSHVACPPVSRTKRSFNKLLVISFDGFRWNYDQDIDTPNMDLLVREGVKAKYLTPPFVTMTSPSHFTTITVTFNSLYPNWGFLDKDIGEVCYFLLQLIL</sequence>
<proteinExistence type="predicted"/>
<accession>A0A4X2KPD3</accession>
<dbReference type="AlphaFoldDB" id="A0A4X2KPD3"/>
<organism evidence="2 3">
    <name type="scientific">Vombatus ursinus</name>
    <name type="common">Common wombat</name>
    <dbReference type="NCBI Taxonomy" id="29139"/>
    <lineage>
        <taxon>Eukaryota</taxon>
        <taxon>Metazoa</taxon>
        <taxon>Chordata</taxon>
        <taxon>Craniata</taxon>
        <taxon>Vertebrata</taxon>
        <taxon>Euteleostomi</taxon>
        <taxon>Mammalia</taxon>
        <taxon>Metatheria</taxon>
        <taxon>Diprotodontia</taxon>
        <taxon>Vombatidae</taxon>
        <taxon>Vombatus</taxon>
    </lineage>
</organism>
<dbReference type="InterPro" id="IPR017850">
    <property type="entry name" value="Alkaline_phosphatase_core_sf"/>
</dbReference>
<reference evidence="3" key="1">
    <citation type="submission" date="2018-12" db="EMBL/GenBank/DDBJ databases">
        <authorList>
            <person name="Yazar S."/>
        </authorList>
    </citation>
    <scope>NUCLEOTIDE SEQUENCE [LARGE SCALE GENOMIC DNA]</scope>
</reference>
<protein>
    <recommendedName>
        <fullName evidence="4">Ectonucleotide pyrophosphatase/phosphodiesterase family member 6</fullName>
    </recommendedName>
</protein>
<evidence type="ECO:0000256" key="1">
    <source>
        <dbReference type="SAM" id="SignalP"/>
    </source>
</evidence>
<keyword evidence="3" id="KW-1185">Reference proteome</keyword>
<dbReference type="GeneTree" id="ENSGT00940000163876"/>
<dbReference type="PANTHER" id="PTHR10151:SF65">
    <property type="entry name" value="ECTONUCLEOTIDE PYROPHOSPHATASE_PHOSPHODIESTERASE FAMILY MEMBER 7-LIKE PRECURSOR"/>
    <property type="match status" value="1"/>
</dbReference>
<feature type="signal peptide" evidence="1">
    <location>
        <begin position="1"/>
        <end position="20"/>
    </location>
</feature>